<accession>A0A2T5FXM8</accession>
<protein>
    <submittedName>
        <fullName evidence="2">Uncharacterized protein</fullName>
    </submittedName>
</protein>
<organism evidence="2 3">
    <name type="scientific">Sphingomonas oleivorans</name>
    <dbReference type="NCBI Taxonomy" id="1735121"/>
    <lineage>
        <taxon>Bacteria</taxon>
        <taxon>Pseudomonadati</taxon>
        <taxon>Pseudomonadota</taxon>
        <taxon>Alphaproteobacteria</taxon>
        <taxon>Sphingomonadales</taxon>
        <taxon>Sphingomonadaceae</taxon>
        <taxon>Sphingomonas</taxon>
    </lineage>
</organism>
<evidence type="ECO:0000313" key="2">
    <source>
        <dbReference type="EMBL" id="PTQ10890.1"/>
    </source>
</evidence>
<name>A0A2T5FXM8_9SPHN</name>
<dbReference type="AlphaFoldDB" id="A0A2T5FXM8"/>
<dbReference type="EMBL" id="NWBU01000009">
    <property type="protein sequence ID" value="PTQ10890.1"/>
    <property type="molecule type" value="Genomic_DNA"/>
</dbReference>
<reference evidence="2 3" key="1">
    <citation type="submission" date="2017-09" db="EMBL/GenBank/DDBJ databases">
        <title>Sphingomonas panjinensis sp.nov., isolated from oil-contaminated soil.</title>
        <authorList>
            <person name="Wang L."/>
            <person name="Chen L."/>
        </authorList>
    </citation>
    <scope>NUCLEOTIDE SEQUENCE [LARGE SCALE GENOMIC DNA]</scope>
    <source>
        <strain evidence="2 3">FW-11</strain>
    </source>
</reference>
<evidence type="ECO:0000313" key="3">
    <source>
        <dbReference type="Proteomes" id="UP000244162"/>
    </source>
</evidence>
<keyword evidence="3" id="KW-1185">Reference proteome</keyword>
<feature type="region of interest" description="Disordered" evidence="1">
    <location>
        <begin position="1"/>
        <end position="92"/>
    </location>
</feature>
<comment type="caution">
    <text evidence="2">The sequence shown here is derived from an EMBL/GenBank/DDBJ whole genome shotgun (WGS) entry which is preliminary data.</text>
</comment>
<gene>
    <name evidence="2" type="ORF">CLG96_10920</name>
</gene>
<proteinExistence type="predicted"/>
<feature type="compositionally biased region" description="Gly residues" evidence="1">
    <location>
        <begin position="39"/>
        <end position="56"/>
    </location>
</feature>
<dbReference type="Proteomes" id="UP000244162">
    <property type="component" value="Unassembled WGS sequence"/>
</dbReference>
<sequence>MMDDMEQNPPTGQRPPGTSIAREREIDPGATNRGQWPGEVGGMVTGSGAGAGGGGAPEDYDEDPAAGGGKVELVSAPHGPMTGADAPEHGSR</sequence>
<evidence type="ECO:0000256" key="1">
    <source>
        <dbReference type="SAM" id="MobiDB-lite"/>
    </source>
</evidence>